<dbReference type="Proteomes" id="UP000054560">
    <property type="component" value="Unassembled WGS sequence"/>
</dbReference>
<evidence type="ECO:0000313" key="3">
    <source>
        <dbReference type="Proteomes" id="UP000054560"/>
    </source>
</evidence>
<keyword evidence="3" id="KW-1185">Reference proteome</keyword>
<dbReference type="EMBL" id="KQ241958">
    <property type="protein sequence ID" value="KNC82123.1"/>
    <property type="molecule type" value="Genomic_DNA"/>
</dbReference>
<reference evidence="2 3" key="1">
    <citation type="submission" date="2011-02" db="EMBL/GenBank/DDBJ databases">
        <title>The Genome Sequence of Sphaeroforma arctica JP610.</title>
        <authorList>
            <consortium name="The Broad Institute Genome Sequencing Platform"/>
            <person name="Russ C."/>
            <person name="Cuomo C."/>
            <person name="Young S.K."/>
            <person name="Zeng Q."/>
            <person name="Gargeya S."/>
            <person name="Alvarado L."/>
            <person name="Berlin A."/>
            <person name="Chapman S.B."/>
            <person name="Chen Z."/>
            <person name="Freedman E."/>
            <person name="Gellesch M."/>
            <person name="Goldberg J."/>
            <person name="Griggs A."/>
            <person name="Gujja S."/>
            <person name="Heilman E."/>
            <person name="Heiman D."/>
            <person name="Howarth C."/>
            <person name="Mehta T."/>
            <person name="Neiman D."/>
            <person name="Pearson M."/>
            <person name="Roberts A."/>
            <person name="Saif S."/>
            <person name="Shea T."/>
            <person name="Shenoy N."/>
            <person name="Sisk P."/>
            <person name="Stolte C."/>
            <person name="Sykes S."/>
            <person name="White J."/>
            <person name="Yandava C."/>
            <person name="Burger G."/>
            <person name="Gray M.W."/>
            <person name="Holland P.W.H."/>
            <person name="King N."/>
            <person name="Lang F.B.F."/>
            <person name="Roger A.J."/>
            <person name="Ruiz-Trillo I."/>
            <person name="Haas B."/>
            <person name="Nusbaum C."/>
            <person name="Birren B."/>
        </authorList>
    </citation>
    <scope>NUCLEOTIDE SEQUENCE [LARGE SCALE GENOMIC DNA]</scope>
    <source>
        <strain evidence="2 3">JP610</strain>
    </source>
</reference>
<accession>A0A0L0G1R4</accession>
<evidence type="ECO:0000313" key="2">
    <source>
        <dbReference type="EMBL" id="KNC82123.1"/>
    </source>
</evidence>
<name>A0A0L0G1R4_9EUKA</name>
<protein>
    <submittedName>
        <fullName evidence="2">Uncharacterized protein</fullName>
    </submittedName>
</protein>
<evidence type="ECO:0000256" key="1">
    <source>
        <dbReference type="SAM" id="MobiDB-lite"/>
    </source>
</evidence>
<gene>
    <name evidence="2" type="ORF">SARC_05592</name>
</gene>
<dbReference type="GeneID" id="25906096"/>
<sequence>MVFNGDDADETTAIGMPVLQGLNWQRKQANDVATAVIESTAPAAAEKVAEWQKNLMRTTATPPDINARTLTPSSAKKLKL</sequence>
<dbReference type="RefSeq" id="XP_014156025.1">
    <property type="nucleotide sequence ID" value="XM_014300550.1"/>
</dbReference>
<organism evidence="2 3">
    <name type="scientific">Sphaeroforma arctica JP610</name>
    <dbReference type="NCBI Taxonomy" id="667725"/>
    <lineage>
        <taxon>Eukaryota</taxon>
        <taxon>Ichthyosporea</taxon>
        <taxon>Ichthyophonida</taxon>
        <taxon>Sphaeroforma</taxon>
    </lineage>
</organism>
<feature type="region of interest" description="Disordered" evidence="1">
    <location>
        <begin position="60"/>
        <end position="80"/>
    </location>
</feature>
<dbReference type="AlphaFoldDB" id="A0A0L0G1R4"/>
<proteinExistence type="predicted"/>